<dbReference type="EMBL" id="OZ035825">
    <property type="protein sequence ID" value="CAL1601310.1"/>
    <property type="molecule type" value="Genomic_DNA"/>
</dbReference>
<reference evidence="4 5" key="1">
    <citation type="submission" date="2024-04" db="EMBL/GenBank/DDBJ databases">
        <authorList>
            <person name="Waldvogel A.-M."/>
            <person name="Schoenle A."/>
        </authorList>
    </citation>
    <scope>NUCLEOTIDE SEQUENCE [LARGE SCALE GENOMIC DNA]</scope>
</reference>
<feature type="compositionally biased region" description="Polar residues" evidence="3">
    <location>
        <begin position="72"/>
        <end position="81"/>
    </location>
</feature>
<protein>
    <recommendedName>
        <fullName evidence="2">Cilia- and flagella-associated protein 97</fullName>
    </recommendedName>
</protein>
<feature type="region of interest" description="Disordered" evidence="3">
    <location>
        <begin position="63"/>
        <end position="132"/>
    </location>
</feature>
<dbReference type="AlphaFoldDB" id="A0AAV2LG56"/>
<name>A0AAV2LG56_KNICA</name>
<dbReference type="Proteomes" id="UP001497482">
    <property type="component" value="Chromosome 3"/>
</dbReference>
<evidence type="ECO:0000256" key="2">
    <source>
        <dbReference type="ARBA" id="ARBA00021424"/>
    </source>
</evidence>
<dbReference type="GO" id="GO:0007283">
    <property type="term" value="P:spermatogenesis"/>
    <property type="evidence" value="ECO:0007669"/>
    <property type="project" value="TreeGrafter"/>
</dbReference>
<comment type="similarity">
    <text evidence="1">Belongs to the CFAP97 family.</text>
</comment>
<organism evidence="4 5">
    <name type="scientific">Knipowitschia caucasica</name>
    <name type="common">Caucasian dwarf goby</name>
    <name type="synonym">Pomatoschistus caucasicus</name>
    <dbReference type="NCBI Taxonomy" id="637954"/>
    <lineage>
        <taxon>Eukaryota</taxon>
        <taxon>Metazoa</taxon>
        <taxon>Chordata</taxon>
        <taxon>Craniata</taxon>
        <taxon>Vertebrata</taxon>
        <taxon>Euteleostomi</taxon>
        <taxon>Actinopterygii</taxon>
        <taxon>Neopterygii</taxon>
        <taxon>Teleostei</taxon>
        <taxon>Neoteleostei</taxon>
        <taxon>Acanthomorphata</taxon>
        <taxon>Gobiaria</taxon>
        <taxon>Gobiiformes</taxon>
        <taxon>Gobioidei</taxon>
        <taxon>Gobiidae</taxon>
        <taxon>Gobiinae</taxon>
        <taxon>Knipowitschia</taxon>
    </lineage>
</organism>
<keyword evidence="5" id="KW-1185">Reference proteome</keyword>
<dbReference type="Pfam" id="PF13879">
    <property type="entry name" value="Hmw_CFAP97"/>
    <property type="match status" value="1"/>
</dbReference>
<feature type="compositionally biased region" description="Polar residues" evidence="3">
    <location>
        <begin position="106"/>
        <end position="116"/>
    </location>
</feature>
<dbReference type="InterPro" id="IPR038791">
    <property type="entry name" value="Cfap97/Hemingway"/>
</dbReference>
<sequence length="309" mass="34616">MPLQIWCDCEDGRGEDIEQLDCELPTDTPLISNKMQLKPAADNIDRTEENQTNALPNLVHDKATHDEDAPSSPESVVTETDVSPLSSASSRLMSLNLNSEPESNSVKQSGTSSGVHSAQHHDTFSEDDDEYSLYSSRLDSKAAMEFRSSRYRKNYSYTNDEVKRIDRENQRLLQQLSRVSSGSRPGSVSGQRHSVASSTLLNHLPHNAINREREKQRIERDNLAFLKRLEAIKPSPGMKRSEQLADYRRQCGYLGICPLYPTSLKKSSSREALGKGCSQNKDPHRRARAASTTTEPRTRQTKAAPKARC</sequence>
<feature type="region of interest" description="Disordered" evidence="3">
    <location>
        <begin position="268"/>
        <end position="309"/>
    </location>
</feature>
<evidence type="ECO:0000313" key="5">
    <source>
        <dbReference type="Proteomes" id="UP001497482"/>
    </source>
</evidence>
<evidence type="ECO:0000256" key="1">
    <source>
        <dbReference type="ARBA" id="ARBA00008315"/>
    </source>
</evidence>
<feature type="compositionally biased region" description="Low complexity" evidence="3">
    <location>
        <begin position="83"/>
        <end position="105"/>
    </location>
</feature>
<evidence type="ECO:0000313" key="4">
    <source>
        <dbReference type="EMBL" id="CAL1601310.1"/>
    </source>
</evidence>
<dbReference type="PANTHER" id="PTHR23035:SF1">
    <property type="entry name" value="CILIA- AND FLAGELLA-ASSOCIATED PROTEIN 97"/>
    <property type="match status" value="1"/>
</dbReference>
<dbReference type="InterPro" id="IPR029488">
    <property type="entry name" value="Hmw/CFAP97"/>
</dbReference>
<accession>A0AAV2LG56</accession>
<gene>
    <name evidence="4" type="ORF">KC01_LOCUS29301</name>
</gene>
<proteinExistence type="inferred from homology"/>
<dbReference type="PANTHER" id="PTHR23035">
    <property type="entry name" value="CILIA- AND FLAGELLA-ASSOCIATED PROTEIN 97-RELATED"/>
    <property type="match status" value="1"/>
</dbReference>
<evidence type="ECO:0000256" key="3">
    <source>
        <dbReference type="SAM" id="MobiDB-lite"/>
    </source>
</evidence>